<dbReference type="Proteomes" id="UP001161497">
    <property type="component" value="Chromosome"/>
</dbReference>
<evidence type="ECO:0000313" key="1">
    <source>
        <dbReference type="EMBL" id="CAI9085456.1"/>
    </source>
</evidence>
<dbReference type="EMBL" id="OX458932">
    <property type="protein sequence ID" value="CAI9085456.1"/>
    <property type="molecule type" value="Genomic_DNA"/>
</dbReference>
<keyword evidence="2" id="KW-1185">Reference proteome</keyword>
<reference evidence="1" key="1">
    <citation type="submission" date="2023-03" db="EMBL/GenBank/DDBJ databases">
        <authorList>
            <person name="Cremers G."/>
            <person name="Picone N."/>
        </authorList>
    </citation>
    <scope>NUCLEOTIDE SEQUENCE</scope>
    <source>
        <strain evidence="1">Sample_alias</strain>
    </source>
</reference>
<organism evidence="1 2">
    <name type="scientific">Candidatus Methylacidiphilum fumarolicum</name>
    <dbReference type="NCBI Taxonomy" id="591154"/>
    <lineage>
        <taxon>Bacteria</taxon>
        <taxon>Pseudomonadati</taxon>
        <taxon>Verrucomicrobiota</taxon>
        <taxon>Methylacidiphilae</taxon>
        <taxon>Methylacidiphilales</taxon>
        <taxon>Methylacidiphilaceae</taxon>
        <taxon>Methylacidiphilum (ex Ratnadevi et al. 2023)</taxon>
    </lineage>
</organism>
<name>A0ABM9ICQ5_9BACT</name>
<accession>A0ABM9ICQ5</accession>
<protein>
    <submittedName>
        <fullName evidence="1">Uncharacterized protein</fullName>
    </submittedName>
</protein>
<gene>
    <name evidence="1" type="ORF">MFUM_1088</name>
</gene>
<sequence>MRFEKDKIAFRDSFVVALHTDPNNFILLWKAAKKKKRRSYSLFSDLEKCLFFCNL</sequence>
<proteinExistence type="predicted"/>
<evidence type="ECO:0000313" key="2">
    <source>
        <dbReference type="Proteomes" id="UP001161497"/>
    </source>
</evidence>